<sequence length="1146" mass="124528">MATNIDLHNQDIFENASSNARSISNFDNSQLHEQPEDAKVTTMFDIITIPIQGMTCDSCVNSIIKVVSSLGVVKINVSLEKNEATVAYDSSKTTRTDIIKAIENCGYETQTPVETQNNHATIGLSIKGMSCKSCENSVTSALNSTPGVINICVSLENRCAIIKYDTSVLDEGNIIKVIEGCDYEVIADGCEISEETAETASLASISHNDRSVNDASALSSVETHEFEPNQLRTCHIQVHGMSCASCVSSIERVVRNAPGIVSIEVSLLVEHATVEYDPAVISEDEIVNMINDIGFEASLIQTRRQDTVEFRVHGMNASDDASRIENSLKETHGVIHASVDFISKIAVIKFDNDVLGIRELVFEINNIGFDAIINDDTNNAQLESLSRTKEIIACRKSFYWSLLFAIPVFIICMVIPQFEWGSELNNLQLIEGLYYSDLITLVLTIPVQFGIGKKFYVLSFKALKHKSATMDVLVVIGTSAAFFYSCFIMFVMFFYQIERQPVFYDTSTMLITFVLLGRYLENKAKGQTSTALSKLMSLTPSNATILIKNIETGVTIEERPIPTELLQVGDIVKIIPGDKIPADGVVLSGQSTVDESMVTGEALPIKKRQNDSVIGGTVNGSGTFEMRITHAGNDTALAQIVKLVKEAQTSKAPIQELADTIAGYFVPVVITLGVLTFVTWMILSKILDPLPDIFKNENDRLVMCLKLSISVIVVACPCALGLSTPTAVMVGTGVGAQNGILIKGGNSLESGYKVNQVIFDKTGTLTKGQLDVAHFELLTDNLEITKETFFAIVGAAETFSEHPYGKAIVTFGKQLLEIDNYDAEITDFEAITGQGIKCNVILNTSYSEVPPITNATSTVGKPFKVLVGNLKLISEEHQILIPPSVIDIEERHESLGRTVVFVTINDELAGLICLSDTIKPEAKLAVAALHKMGIGVTMVTGDRLLTAQTIANQCGITNIRAGVSPKGKTLIVKSLQQERSGNVVAMVGDGINDSPALAAADVGIALCSGTDVAIEAADMVLMRSDLLDVVAALDLSRTIFRRIRLNYVWASLYNVLGIPIAMGVFIPWGIYLHPMMAGTAMVFSSVSVVCSSLMLRWWTKPAWVNTRKGVKKLNAGNRFVIGIKNLFRSKSTTLDELGYTRLSGAN</sequence>
<protein>
    <submittedName>
        <fullName evidence="1">5738_t:CDS:1</fullName>
    </submittedName>
</protein>
<keyword evidence="2" id="KW-1185">Reference proteome</keyword>
<dbReference type="Proteomes" id="UP000789366">
    <property type="component" value="Unassembled WGS sequence"/>
</dbReference>
<reference evidence="1" key="1">
    <citation type="submission" date="2021-06" db="EMBL/GenBank/DDBJ databases">
        <authorList>
            <person name="Kallberg Y."/>
            <person name="Tangrot J."/>
            <person name="Rosling A."/>
        </authorList>
    </citation>
    <scope>NUCLEOTIDE SEQUENCE</scope>
    <source>
        <strain evidence="1">28 12/20/2015</strain>
    </source>
</reference>
<comment type="caution">
    <text evidence="1">The sequence shown here is derived from an EMBL/GenBank/DDBJ whole genome shotgun (WGS) entry which is preliminary data.</text>
</comment>
<name>A0ACA9M547_9GLOM</name>
<gene>
    <name evidence="1" type="ORF">SPELUC_LOCUS5591</name>
</gene>
<evidence type="ECO:0000313" key="1">
    <source>
        <dbReference type="EMBL" id="CAG8560680.1"/>
    </source>
</evidence>
<organism evidence="1 2">
    <name type="scientific">Cetraspora pellucida</name>
    <dbReference type="NCBI Taxonomy" id="1433469"/>
    <lineage>
        <taxon>Eukaryota</taxon>
        <taxon>Fungi</taxon>
        <taxon>Fungi incertae sedis</taxon>
        <taxon>Mucoromycota</taxon>
        <taxon>Glomeromycotina</taxon>
        <taxon>Glomeromycetes</taxon>
        <taxon>Diversisporales</taxon>
        <taxon>Gigasporaceae</taxon>
        <taxon>Cetraspora</taxon>
    </lineage>
</organism>
<proteinExistence type="predicted"/>
<dbReference type="EMBL" id="CAJVPW010005807">
    <property type="protein sequence ID" value="CAG8560680.1"/>
    <property type="molecule type" value="Genomic_DNA"/>
</dbReference>
<accession>A0ACA9M547</accession>
<evidence type="ECO:0000313" key="2">
    <source>
        <dbReference type="Proteomes" id="UP000789366"/>
    </source>
</evidence>